<reference evidence="2" key="2">
    <citation type="submission" date="2020-11" db="EMBL/GenBank/DDBJ databases">
        <authorList>
            <person name="McCartney M.A."/>
            <person name="Auch B."/>
            <person name="Kono T."/>
            <person name="Mallez S."/>
            <person name="Becker A."/>
            <person name="Gohl D.M."/>
            <person name="Silverstein K.A.T."/>
            <person name="Koren S."/>
            <person name="Bechman K.B."/>
            <person name="Herman A."/>
            <person name="Abrahante J.E."/>
            <person name="Garbe J."/>
        </authorList>
    </citation>
    <scope>NUCLEOTIDE SEQUENCE</scope>
    <source>
        <strain evidence="2">Duluth1</strain>
        <tissue evidence="2">Whole animal</tissue>
    </source>
</reference>
<name>A0A9D4LV08_DREPO</name>
<protein>
    <submittedName>
        <fullName evidence="2">Uncharacterized protein</fullName>
    </submittedName>
</protein>
<accession>A0A9D4LV08</accession>
<proteinExistence type="predicted"/>
<keyword evidence="3" id="KW-1185">Reference proteome</keyword>
<gene>
    <name evidence="2" type="ORF">DPMN_027336</name>
</gene>
<dbReference type="EMBL" id="JAIWYP010000002">
    <property type="protein sequence ID" value="KAH3864319.1"/>
    <property type="molecule type" value="Genomic_DNA"/>
</dbReference>
<evidence type="ECO:0000256" key="1">
    <source>
        <dbReference type="SAM" id="MobiDB-lite"/>
    </source>
</evidence>
<evidence type="ECO:0000313" key="3">
    <source>
        <dbReference type="Proteomes" id="UP000828390"/>
    </source>
</evidence>
<reference evidence="2" key="1">
    <citation type="journal article" date="2019" name="bioRxiv">
        <title>The Genome of the Zebra Mussel, Dreissena polymorpha: A Resource for Invasive Species Research.</title>
        <authorList>
            <person name="McCartney M.A."/>
            <person name="Auch B."/>
            <person name="Kono T."/>
            <person name="Mallez S."/>
            <person name="Zhang Y."/>
            <person name="Obille A."/>
            <person name="Becker A."/>
            <person name="Abrahante J.E."/>
            <person name="Garbe J."/>
            <person name="Badalamenti J.P."/>
            <person name="Herman A."/>
            <person name="Mangelson H."/>
            <person name="Liachko I."/>
            <person name="Sullivan S."/>
            <person name="Sone E.D."/>
            <person name="Koren S."/>
            <person name="Silverstein K.A.T."/>
            <person name="Beckman K.B."/>
            <person name="Gohl D.M."/>
        </authorList>
    </citation>
    <scope>NUCLEOTIDE SEQUENCE</scope>
    <source>
        <strain evidence="2">Duluth1</strain>
        <tissue evidence="2">Whole animal</tissue>
    </source>
</reference>
<organism evidence="2 3">
    <name type="scientific">Dreissena polymorpha</name>
    <name type="common">Zebra mussel</name>
    <name type="synonym">Mytilus polymorpha</name>
    <dbReference type="NCBI Taxonomy" id="45954"/>
    <lineage>
        <taxon>Eukaryota</taxon>
        <taxon>Metazoa</taxon>
        <taxon>Spiralia</taxon>
        <taxon>Lophotrochozoa</taxon>
        <taxon>Mollusca</taxon>
        <taxon>Bivalvia</taxon>
        <taxon>Autobranchia</taxon>
        <taxon>Heteroconchia</taxon>
        <taxon>Euheterodonta</taxon>
        <taxon>Imparidentia</taxon>
        <taxon>Neoheterodontei</taxon>
        <taxon>Myida</taxon>
        <taxon>Dreissenoidea</taxon>
        <taxon>Dreissenidae</taxon>
        <taxon>Dreissena</taxon>
    </lineage>
</organism>
<feature type="region of interest" description="Disordered" evidence="1">
    <location>
        <begin position="14"/>
        <end position="52"/>
    </location>
</feature>
<dbReference type="AlphaFoldDB" id="A0A9D4LV08"/>
<evidence type="ECO:0000313" key="2">
    <source>
        <dbReference type="EMBL" id="KAH3864319.1"/>
    </source>
</evidence>
<dbReference type="Proteomes" id="UP000828390">
    <property type="component" value="Unassembled WGS sequence"/>
</dbReference>
<comment type="caution">
    <text evidence="2">The sequence shown here is derived from an EMBL/GenBank/DDBJ whole genome shotgun (WGS) entry which is preliminary data.</text>
</comment>
<sequence>MPWKKLLFEQPQEDPIYINCPDDTQENEDRMRKRWSDSSKKQLEAPQKVEHY</sequence>
<feature type="compositionally biased region" description="Basic and acidic residues" evidence="1">
    <location>
        <begin position="27"/>
        <end position="52"/>
    </location>
</feature>